<comment type="similarity">
    <text evidence="5">Belongs to the RimM family.</text>
</comment>
<sequence>MVLDRDFVTIGRIQRPFGVKGEVKVRLLSDVPDRMETLSKVSLVAKDGKTMDTSVTGVRRAGSEFIVGFAGLTTPEAARLWCGGLIQVTRGVVPAPPVDHYYECDLVGLTVQNDRGQRIGVLEEIWESPAHHVFVIRDGEEETLVPAVREWVTQVDIENRLMTVHMMDSTDERDASV</sequence>
<dbReference type="SUPFAM" id="SSF50346">
    <property type="entry name" value="PRC-barrel domain"/>
    <property type="match status" value="1"/>
</dbReference>
<gene>
    <name evidence="5 8" type="primary">rimM</name>
    <name evidence="8" type="ORF">NITINOP_3255</name>
</gene>
<feature type="domain" description="Ribosome maturation factor RimM PRC barrel" evidence="7">
    <location>
        <begin position="105"/>
        <end position="165"/>
    </location>
</feature>
<dbReference type="PANTHER" id="PTHR33692:SF1">
    <property type="entry name" value="RIBOSOME MATURATION FACTOR RIMM"/>
    <property type="match status" value="1"/>
</dbReference>
<evidence type="ECO:0000313" key="8">
    <source>
        <dbReference type="EMBL" id="CUQ68227.1"/>
    </source>
</evidence>
<comment type="function">
    <text evidence="5">An accessory protein needed during the final step in the assembly of 30S ribosomal subunit, possibly for assembly of the head region. Essential for efficient processing of 16S rRNA. May be needed both before and after RbfA during the maturation of 16S rRNA. It has affinity for free ribosomal 30S subunits but not for 70S ribosomes.</text>
</comment>
<evidence type="ECO:0000256" key="4">
    <source>
        <dbReference type="ARBA" id="ARBA00023186"/>
    </source>
</evidence>
<dbReference type="InterPro" id="IPR002676">
    <property type="entry name" value="RimM_N"/>
</dbReference>
<evidence type="ECO:0000256" key="1">
    <source>
        <dbReference type="ARBA" id="ARBA00022490"/>
    </source>
</evidence>
<dbReference type="RefSeq" id="WP_062487363.1">
    <property type="nucleotide sequence ID" value="NZ_LN885086.1"/>
</dbReference>
<comment type="domain">
    <text evidence="5">The PRC barrel domain binds ribosomal protein uS19.</text>
</comment>
<accession>A0A0S4KUZ0</accession>
<dbReference type="GO" id="GO:0006364">
    <property type="term" value="P:rRNA processing"/>
    <property type="evidence" value="ECO:0007669"/>
    <property type="project" value="UniProtKB-UniRule"/>
</dbReference>
<dbReference type="Pfam" id="PF01782">
    <property type="entry name" value="RimM"/>
    <property type="match status" value="1"/>
</dbReference>
<dbReference type="InterPro" id="IPR011033">
    <property type="entry name" value="PRC_barrel-like_sf"/>
</dbReference>
<keyword evidence="3 5" id="KW-0698">rRNA processing</keyword>
<dbReference type="SUPFAM" id="SSF50447">
    <property type="entry name" value="Translation proteins"/>
    <property type="match status" value="1"/>
</dbReference>
<dbReference type="NCBIfam" id="TIGR02273">
    <property type="entry name" value="16S_RimM"/>
    <property type="match status" value="1"/>
</dbReference>
<comment type="subunit">
    <text evidence="5">Binds ribosomal protein uS19.</text>
</comment>
<evidence type="ECO:0000259" key="7">
    <source>
        <dbReference type="Pfam" id="PF24986"/>
    </source>
</evidence>
<feature type="domain" description="RimM N-terminal" evidence="6">
    <location>
        <begin position="9"/>
        <end position="90"/>
    </location>
</feature>
<dbReference type="GO" id="GO:0005737">
    <property type="term" value="C:cytoplasm"/>
    <property type="evidence" value="ECO:0007669"/>
    <property type="project" value="UniProtKB-SubCell"/>
</dbReference>
<dbReference type="Proteomes" id="UP000066284">
    <property type="component" value="Chromosome 1"/>
</dbReference>
<dbReference type="EMBL" id="LN885086">
    <property type="protein sequence ID" value="CUQ68227.1"/>
    <property type="molecule type" value="Genomic_DNA"/>
</dbReference>
<proteinExistence type="inferred from homology"/>
<dbReference type="InterPro" id="IPR011961">
    <property type="entry name" value="RimM"/>
</dbReference>
<keyword evidence="9" id="KW-1185">Reference proteome</keyword>
<protein>
    <recommendedName>
        <fullName evidence="5">Ribosome maturation factor RimM</fullName>
    </recommendedName>
</protein>
<dbReference type="STRING" id="1715989.NITINOP_3255"/>
<dbReference type="OrthoDB" id="9810331at2"/>
<dbReference type="KEGG" id="nio:NITINOP_3255"/>
<dbReference type="GO" id="GO:0043022">
    <property type="term" value="F:ribosome binding"/>
    <property type="evidence" value="ECO:0007669"/>
    <property type="project" value="InterPro"/>
</dbReference>
<evidence type="ECO:0000256" key="3">
    <source>
        <dbReference type="ARBA" id="ARBA00022552"/>
    </source>
</evidence>
<dbReference type="GO" id="GO:0042274">
    <property type="term" value="P:ribosomal small subunit biogenesis"/>
    <property type="evidence" value="ECO:0007669"/>
    <property type="project" value="UniProtKB-UniRule"/>
</dbReference>
<organism evidence="8 9">
    <name type="scientific">Candidatus Nitrospira inopinata</name>
    <dbReference type="NCBI Taxonomy" id="1715989"/>
    <lineage>
        <taxon>Bacteria</taxon>
        <taxon>Pseudomonadati</taxon>
        <taxon>Nitrospirota</taxon>
        <taxon>Nitrospiria</taxon>
        <taxon>Nitrospirales</taxon>
        <taxon>Nitrospiraceae</taxon>
        <taxon>Nitrospira</taxon>
    </lineage>
</organism>
<dbReference type="InterPro" id="IPR056792">
    <property type="entry name" value="PRC_RimM"/>
</dbReference>
<dbReference type="HAMAP" id="MF_00014">
    <property type="entry name" value="Ribosome_mat_RimM"/>
    <property type="match status" value="1"/>
</dbReference>
<dbReference type="Pfam" id="PF24986">
    <property type="entry name" value="PRC_RimM"/>
    <property type="match status" value="1"/>
</dbReference>
<dbReference type="InterPro" id="IPR036976">
    <property type="entry name" value="RimM_N_sf"/>
</dbReference>
<dbReference type="PANTHER" id="PTHR33692">
    <property type="entry name" value="RIBOSOME MATURATION FACTOR RIMM"/>
    <property type="match status" value="1"/>
</dbReference>
<keyword evidence="2 5" id="KW-0690">Ribosome biogenesis</keyword>
<reference evidence="9" key="1">
    <citation type="submission" date="2015-09" db="EMBL/GenBank/DDBJ databases">
        <authorList>
            <person name="Daims H."/>
        </authorList>
    </citation>
    <scope>NUCLEOTIDE SEQUENCE [LARGE SCALE GENOMIC DNA]</scope>
</reference>
<dbReference type="Gene3D" id="2.30.30.240">
    <property type="entry name" value="PRC-barrel domain"/>
    <property type="match status" value="1"/>
</dbReference>
<dbReference type="AlphaFoldDB" id="A0A0S4KUZ0"/>
<dbReference type="InterPro" id="IPR009000">
    <property type="entry name" value="Transl_B-barrel_sf"/>
</dbReference>
<evidence type="ECO:0000313" key="9">
    <source>
        <dbReference type="Proteomes" id="UP000066284"/>
    </source>
</evidence>
<dbReference type="Gene3D" id="2.40.30.60">
    <property type="entry name" value="RimM"/>
    <property type="match status" value="1"/>
</dbReference>
<dbReference type="GO" id="GO:0005840">
    <property type="term" value="C:ribosome"/>
    <property type="evidence" value="ECO:0007669"/>
    <property type="project" value="InterPro"/>
</dbReference>
<keyword evidence="4 5" id="KW-0143">Chaperone</keyword>
<evidence type="ECO:0000259" key="6">
    <source>
        <dbReference type="Pfam" id="PF01782"/>
    </source>
</evidence>
<evidence type="ECO:0000256" key="5">
    <source>
        <dbReference type="HAMAP-Rule" id="MF_00014"/>
    </source>
</evidence>
<comment type="subcellular location">
    <subcellularLocation>
        <location evidence="5">Cytoplasm</location>
    </subcellularLocation>
</comment>
<evidence type="ECO:0000256" key="2">
    <source>
        <dbReference type="ARBA" id="ARBA00022517"/>
    </source>
</evidence>
<name>A0A0S4KUZ0_9BACT</name>
<keyword evidence="1 5" id="KW-0963">Cytoplasm</keyword>